<feature type="compositionally biased region" description="Acidic residues" evidence="1">
    <location>
        <begin position="11"/>
        <end position="22"/>
    </location>
</feature>
<evidence type="ECO:0000313" key="3">
    <source>
        <dbReference type="EMBL" id="UOO97140.1"/>
    </source>
</evidence>
<evidence type="ECO:0000313" key="5">
    <source>
        <dbReference type="Proteomes" id="UP001500962"/>
    </source>
</evidence>
<dbReference type="EMBL" id="CP095008">
    <property type="protein sequence ID" value="UOO97140.1"/>
    <property type="molecule type" value="Genomic_DNA"/>
</dbReference>
<dbReference type="EMBL" id="BAAADN010000024">
    <property type="protein sequence ID" value="GAA0460073.1"/>
    <property type="molecule type" value="Genomic_DNA"/>
</dbReference>
<protein>
    <recommendedName>
        <fullName evidence="6">Small CPxCG-related zinc finger protein</fullName>
    </recommendedName>
</protein>
<reference evidence="3" key="2">
    <citation type="submission" date="2022-04" db="EMBL/GenBank/DDBJ databases">
        <title>Sequencing and genomic assembly of Halococcus dombrowskii.</title>
        <authorList>
            <person name="Lim S.W."/>
            <person name="MacLea K.S."/>
        </authorList>
    </citation>
    <scope>NUCLEOTIDE SEQUENCE</scope>
    <source>
        <strain evidence="3">H4</strain>
        <plasmid evidence="3">unnamed3</plasmid>
    </source>
</reference>
<dbReference type="Proteomes" id="UP001500962">
    <property type="component" value="Unassembled WGS sequence"/>
</dbReference>
<dbReference type="AlphaFoldDB" id="A0AAV3SH95"/>
<sequence>MPSTQIALIDSDTDDSDSDDTAPIESTDYTTLAPTDQRGGDGCCPWCLSSAETFEHHDNGTVGCSHCGAAIPIGADWYERGEKIVI</sequence>
<dbReference type="GeneID" id="71763761"/>
<feature type="region of interest" description="Disordered" evidence="1">
    <location>
        <begin position="1"/>
        <end position="39"/>
    </location>
</feature>
<geneLocation type="plasmid" evidence="3 4">
    <name>unnamed3</name>
</geneLocation>
<dbReference type="Proteomes" id="UP000830542">
    <property type="component" value="Plasmid unnamed3"/>
</dbReference>
<dbReference type="KEGG" id="hdo:MUK72_17895"/>
<dbReference type="RefSeq" id="WP_244706514.1">
    <property type="nucleotide sequence ID" value="NZ_BAAADN010000024.1"/>
</dbReference>
<evidence type="ECO:0000313" key="4">
    <source>
        <dbReference type="Proteomes" id="UP000830542"/>
    </source>
</evidence>
<gene>
    <name evidence="2" type="ORF">GCM10008985_15610</name>
    <name evidence="3" type="ORF">MUK72_17895</name>
</gene>
<organism evidence="2 5">
    <name type="scientific">Halococcus dombrowskii</name>
    <dbReference type="NCBI Taxonomy" id="179637"/>
    <lineage>
        <taxon>Archaea</taxon>
        <taxon>Methanobacteriati</taxon>
        <taxon>Methanobacteriota</taxon>
        <taxon>Stenosarchaea group</taxon>
        <taxon>Halobacteria</taxon>
        <taxon>Halobacteriales</taxon>
        <taxon>Halococcaceae</taxon>
        <taxon>Halococcus</taxon>
    </lineage>
</organism>
<keyword evidence="3" id="KW-0614">Plasmid</keyword>
<evidence type="ECO:0000256" key="1">
    <source>
        <dbReference type="SAM" id="MobiDB-lite"/>
    </source>
</evidence>
<reference evidence="2" key="1">
    <citation type="journal article" date="2014" name="Int. J. Syst. Evol. Microbiol.">
        <title>Complete genome sequence of Corynebacterium casei LMG S-19264T (=DSM 44701T), isolated from a smear-ripened cheese.</title>
        <authorList>
            <consortium name="US DOE Joint Genome Institute (JGI-PGF)"/>
            <person name="Walter F."/>
            <person name="Albersmeier A."/>
            <person name="Kalinowski J."/>
            <person name="Ruckert C."/>
        </authorList>
    </citation>
    <scope>NUCLEOTIDE SEQUENCE</scope>
    <source>
        <strain evidence="2">JCM 12289</strain>
    </source>
</reference>
<evidence type="ECO:0008006" key="6">
    <source>
        <dbReference type="Google" id="ProtNLM"/>
    </source>
</evidence>
<keyword evidence="4" id="KW-1185">Reference proteome</keyword>
<evidence type="ECO:0000313" key="2">
    <source>
        <dbReference type="EMBL" id="GAA0460073.1"/>
    </source>
</evidence>
<name>A0AAV3SH95_HALDO</name>
<reference evidence="2" key="3">
    <citation type="submission" date="2023-12" db="EMBL/GenBank/DDBJ databases">
        <authorList>
            <person name="Sun Q."/>
            <person name="Inoue M."/>
        </authorList>
    </citation>
    <scope>NUCLEOTIDE SEQUENCE</scope>
    <source>
        <strain evidence="2">JCM 12289</strain>
    </source>
</reference>
<proteinExistence type="predicted"/>
<accession>A0AAV3SH95</accession>